<evidence type="ECO:0000313" key="3">
    <source>
        <dbReference type="Proteomes" id="UP000005877"/>
    </source>
</evidence>
<keyword evidence="3" id="KW-1185">Reference proteome</keyword>
<reference evidence="2 3" key="1">
    <citation type="journal article" date="2012" name="PLoS ONE">
        <title>The genome characteristics and predicted function of methyl-group oxidation pathway in the obligate aceticlastic methanogens, Methanosaeta spp.</title>
        <authorList>
            <person name="Zhu J."/>
            <person name="Zheng H."/>
            <person name="Ai G."/>
            <person name="Zhang G."/>
            <person name="Liu D."/>
            <person name="Liu X."/>
            <person name="Dong X."/>
        </authorList>
    </citation>
    <scope>NUCLEOTIDE SEQUENCE [LARGE SCALE GENOMIC DNA]</scope>
    <source>
        <strain evidence="2 3">6Ac</strain>
    </source>
</reference>
<sequence length="269" mass="28284">MFEWLLIPISLAILLLILAAPLIVVYLFFRLSAEAFYQVGFRYWHALLMVFGSFLGSSVNFPLHSGTITEYPPIFLGAASILSPALDLSFPATFHPVVLAVNLGGCLIPILVSLTILVRCQVSARRAILGTLIVAAITYRMAMPVAGEGILLPVYVAPTLAAISGLVLARRLQAAPALAYISGTMGTLLGADIFNLLTPGVLAALAPPMVGPGSMGIAPRPLVLSIGGAGVFDGIFLTGIIAVLLAAFVVHFFHRSGTIISKSCTGQDR</sequence>
<dbReference type="Proteomes" id="UP000005877">
    <property type="component" value="Chromosome"/>
</dbReference>
<feature type="transmembrane region" description="Helical" evidence="1">
    <location>
        <begin position="226"/>
        <end position="253"/>
    </location>
</feature>
<dbReference type="HOGENOM" id="CLU_082100_0_0_2"/>
<feature type="transmembrane region" description="Helical" evidence="1">
    <location>
        <begin position="6"/>
        <end position="29"/>
    </location>
</feature>
<evidence type="ECO:0000313" key="2">
    <source>
        <dbReference type="EMBL" id="AET63459.1"/>
    </source>
</evidence>
<dbReference type="AlphaFoldDB" id="G7WK18"/>
<dbReference type="Pfam" id="PF07758">
    <property type="entry name" value="DUF1614"/>
    <property type="match status" value="1"/>
</dbReference>
<dbReference type="InterPro" id="IPR011672">
    <property type="entry name" value="DUF1614"/>
</dbReference>
<feature type="transmembrane region" description="Helical" evidence="1">
    <location>
        <begin position="127"/>
        <end position="143"/>
    </location>
</feature>
<keyword evidence="1" id="KW-1133">Transmembrane helix</keyword>
<keyword evidence="1" id="KW-0812">Transmembrane</keyword>
<evidence type="ECO:0008006" key="4">
    <source>
        <dbReference type="Google" id="ProtNLM"/>
    </source>
</evidence>
<proteinExistence type="predicted"/>
<feature type="transmembrane region" description="Helical" evidence="1">
    <location>
        <begin position="180"/>
        <end position="206"/>
    </location>
</feature>
<protein>
    <recommendedName>
        <fullName evidence="4">DUF1614 domain-containing protein</fullName>
    </recommendedName>
</protein>
<dbReference type="PATRIC" id="fig|1110509.7.peg.70"/>
<dbReference type="OrthoDB" id="46118at2157"/>
<name>G7WK18_METH6</name>
<feature type="transmembrane region" description="Helical" evidence="1">
    <location>
        <begin position="41"/>
        <end position="63"/>
    </location>
</feature>
<evidence type="ECO:0000256" key="1">
    <source>
        <dbReference type="SAM" id="Phobius"/>
    </source>
</evidence>
<feature type="transmembrane region" description="Helical" evidence="1">
    <location>
        <begin position="97"/>
        <end position="118"/>
    </location>
</feature>
<keyword evidence="1" id="KW-0472">Membrane</keyword>
<dbReference type="EMBL" id="CP003117">
    <property type="protein sequence ID" value="AET63459.1"/>
    <property type="molecule type" value="Genomic_DNA"/>
</dbReference>
<feature type="transmembrane region" description="Helical" evidence="1">
    <location>
        <begin position="149"/>
        <end position="168"/>
    </location>
</feature>
<gene>
    <name evidence="2" type="ordered locus">Mhar_0066</name>
</gene>
<accession>G7WK18</accession>
<organism evidence="2 3">
    <name type="scientific">Methanothrix harundinacea (strain 6Ac)</name>
    <name type="common">Methanosaeta harundinacea</name>
    <dbReference type="NCBI Taxonomy" id="1110509"/>
    <lineage>
        <taxon>Archaea</taxon>
        <taxon>Methanobacteriati</taxon>
        <taxon>Methanobacteriota</taxon>
        <taxon>Stenosarchaea group</taxon>
        <taxon>Methanomicrobia</taxon>
        <taxon>Methanotrichales</taxon>
        <taxon>Methanotrichaceae</taxon>
        <taxon>Methanothrix</taxon>
    </lineage>
</organism>
<dbReference type="KEGG" id="mhi:Mhar_0066"/>